<dbReference type="SMART" id="SM00191">
    <property type="entry name" value="Int_alpha"/>
    <property type="match status" value="1"/>
</dbReference>
<dbReference type="InterPro" id="IPR013519">
    <property type="entry name" value="Int_alpha_beta-p"/>
</dbReference>
<sequence>MVVVRTLACVHLLAFGLSFNIDINHPVVFNGPGLADSYFGYTVLEHTNDQGQWVLVGAPRDNSSYQTGLNQPGALYKCSVLSPHGCQQVFIDNTDNERDTEGEYFEDIKDGQWLGVSLTRQQRVNGDTKISTSEENSSTFPQMPTTAWRCDTNLRGYILVKRETQRNMVLSRVIDPGVIQIYYRF</sequence>
<name>A0ABM0MPG7_SACKO</name>
<keyword evidence="3" id="KW-0732">Signal</keyword>
<reference evidence="5" key="1">
    <citation type="submission" date="2025-08" db="UniProtKB">
        <authorList>
            <consortium name="RefSeq"/>
        </authorList>
    </citation>
    <scope>IDENTIFICATION</scope>
    <source>
        <tissue evidence="5">Testes</tissue>
    </source>
</reference>
<evidence type="ECO:0000313" key="5">
    <source>
        <dbReference type="RefSeq" id="XP_006821908.1"/>
    </source>
</evidence>
<evidence type="ECO:0000256" key="3">
    <source>
        <dbReference type="SAM" id="SignalP"/>
    </source>
</evidence>
<dbReference type="PANTHER" id="PTHR23220:SF134">
    <property type="entry name" value="INTEGRIN ALPHA-2 DOMAIN-CONTAINING PROTEIN"/>
    <property type="match status" value="1"/>
</dbReference>
<feature type="signal peptide" evidence="3">
    <location>
        <begin position="1"/>
        <end position="18"/>
    </location>
</feature>
<dbReference type="Gene3D" id="2.130.10.130">
    <property type="entry name" value="Integrin alpha, N-terminal"/>
    <property type="match status" value="1"/>
</dbReference>
<keyword evidence="4" id="KW-1185">Reference proteome</keyword>
<dbReference type="Proteomes" id="UP000694865">
    <property type="component" value="Unplaced"/>
</dbReference>
<dbReference type="PANTHER" id="PTHR23220">
    <property type="entry name" value="INTEGRIN ALPHA"/>
    <property type="match status" value="1"/>
</dbReference>
<feature type="repeat" description="FG-GAP" evidence="1">
    <location>
        <begin position="25"/>
        <end position="87"/>
    </location>
</feature>
<proteinExistence type="predicted"/>
<dbReference type="RefSeq" id="XP_006821908.1">
    <property type="nucleotide sequence ID" value="XM_006821845.1"/>
</dbReference>
<evidence type="ECO:0000313" key="4">
    <source>
        <dbReference type="Proteomes" id="UP000694865"/>
    </source>
</evidence>
<dbReference type="SUPFAM" id="SSF69318">
    <property type="entry name" value="Integrin alpha N-terminal domain"/>
    <property type="match status" value="1"/>
</dbReference>
<dbReference type="PROSITE" id="PS51470">
    <property type="entry name" value="FG_GAP"/>
    <property type="match status" value="1"/>
</dbReference>
<organism evidence="4 5">
    <name type="scientific">Saccoglossus kowalevskii</name>
    <name type="common">Acorn worm</name>
    <dbReference type="NCBI Taxonomy" id="10224"/>
    <lineage>
        <taxon>Eukaryota</taxon>
        <taxon>Metazoa</taxon>
        <taxon>Hemichordata</taxon>
        <taxon>Enteropneusta</taxon>
        <taxon>Harrimaniidae</taxon>
        <taxon>Saccoglossus</taxon>
    </lineage>
</organism>
<feature type="chain" id="PRO_5047277759" evidence="3">
    <location>
        <begin position="19"/>
        <end position="185"/>
    </location>
</feature>
<gene>
    <name evidence="5" type="primary">LOC102803582</name>
</gene>
<feature type="region of interest" description="Disordered" evidence="2">
    <location>
        <begin position="125"/>
        <end position="144"/>
    </location>
</feature>
<dbReference type="GeneID" id="102803582"/>
<evidence type="ECO:0000256" key="1">
    <source>
        <dbReference type="PROSITE-ProRule" id="PRU00803"/>
    </source>
</evidence>
<dbReference type="InterPro" id="IPR028994">
    <property type="entry name" value="Integrin_alpha_N"/>
</dbReference>
<evidence type="ECO:0000256" key="2">
    <source>
        <dbReference type="SAM" id="MobiDB-lite"/>
    </source>
</evidence>
<accession>A0ABM0MPG7</accession>
<protein>
    <submittedName>
        <fullName evidence="5">Integrin alpha-9-like</fullName>
    </submittedName>
</protein>